<accession>A0A0U5FMV2</accession>
<dbReference type="RefSeq" id="WP_058987784.1">
    <property type="nucleotide sequence ID" value="NZ_LN606600.1"/>
</dbReference>
<gene>
    <name evidence="1" type="ORF">ASN_1749</name>
</gene>
<dbReference type="KEGG" id="asz:ASN_1749"/>
<organism evidence="1 2">
    <name type="scientific">Acetobacter senegalensis</name>
    <dbReference type="NCBI Taxonomy" id="446692"/>
    <lineage>
        <taxon>Bacteria</taxon>
        <taxon>Pseudomonadati</taxon>
        <taxon>Pseudomonadota</taxon>
        <taxon>Alphaproteobacteria</taxon>
        <taxon>Acetobacterales</taxon>
        <taxon>Acetobacteraceae</taxon>
        <taxon>Acetobacter</taxon>
    </lineage>
</organism>
<sequence length="228" mass="25000">MTDKPTGVFVRLHNGALNEEQIAKLCNPKRTMTESLLAIGTPVTGGELDIVCSIDEDILRDVRELDDDDEEYVTDMVFKPNPDGVDTVPLVRQSDALAKLAEKDAEIARLSTALQSEDIGFTQTIKERDDAEEIIAEMYQAVIGGPPEWSGSFGHRDAVEDIVDYVHALRMRAVQKAGDTHLNNIATLIERAQKNISIAHGGRKMARTIAPILGEIEQEVAILKGPEA</sequence>
<name>A0A0U5FMV2_9PROT</name>
<evidence type="ECO:0000313" key="1">
    <source>
        <dbReference type="EMBL" id="CEF41085.1"/>
    </source>
</evidence>
<keyword evidence="2" id="KW-1185">Reference proteome</keyword>
<reference evidence="2" key="1">
    <citation type="submission" date="2014-09" db="EMBL/GenBank/DDBJ databases">
        <authorList>
            <person name="Illeghems K.G."/>
        </authorList>
    </citation>
    <scope>NUCLEOTIDE SEQUENCE [LARGE SCALE GENOMIC DNA]</scope>
    <source>
        <strain evidence="2">108B</strain>
    </source>
</reference>
<dbReference type="EMBL" id="LN606600">
    <property type="protein sequence ID" value="CEF41085.1"/>
    <property type="molecule type" value="Genomic_DNA"/>
</dbReference>
<dbReference type="PATRIC" id="fig|446692.3.peg.1783"/>
<dbReference type="GeneID" id="34782800"/>
<protein>
    <submittedName>
        <fullName evidence="1">Uncharacterized protein</fullName>
    </submittedName>
</protein>
<proteinExistence type="predicted"/>
<evidence type="ECO:0000313" key="2">
    <source>
        <dbReference type="Proteomes" id="UP000056109"/>
    </source>
</evidence>
<dbReference type="Proteomes" id="UP000056109">
    <property type="component" value="Chromosome I"/>
</dbReference>
<dbReference type="AlphaFoldDB" id="A0A0U5FMV2"/>